<name>A0A2H3JK19_WOLCO</name>
<organism evidence="2 3">
    <name type="scientific">Wolfiporia cocos (strain MD-104)</name>
    <name type="common">Brown rot fungus</name>
    <dbReference type="NCBI Taxonomy" id="742152"/>
    <lineage>
        <taxon>Eukaryota</taxon>
        <taxon>Fungi</taxon>
        <taxon>Dikarya</taxon>
        <taxon>Basidiomycota</taxon>
        <taxon>Agaricomycotina</taxon>
        <taxon>Agaricomycetes</taxon>
        <taxon>Polyporales</taxon>
        <taxon>Phaeolaceae</taxon>
        <taxon>Wolfiporia</taxon>
    </lineage>
</organism>
<protein>
    <submittedName>
        <fullName evidence="2">Uncharacterized protein</fullName>
    </submittedName>
</protein>
<dbReference type="OrthoDB" id="2736594at2759"/>
<gene>
    <name evidence="2" type="ORF">WOLCODRAFT_162175</name>
</gene>
<evidence type="ECO:0000256" key="1">
    <source>
        <dbReference type="SAM" id="MobiDB-lite"/>
    </source>
</evidence>
<proteinExistence type="predicted"/>
<feature type="compositionally biased region" description="Basic and acidic residues" evidence="1">
    <location>
        <begin position="86"/>
        <end position="110"/>
    </location>
</feature>
<feature type="compositionally biased region" description="Polar residues" evidence="1">
    <location>
        <begin position="68"/>
        <end position="78"/>
    </location>
</feature>
<accession>A0A2H3JK19</accession>
<keyword evidence="3" id="KW-1185">Reference proteome</keyword>
<dbReference type="Proteomes" id="UP000218811">
    <property type="component" value="Unassembled WGS sequence"/>
</dbReference>
<reference evidence="2 3" key="1">
    <citation type="journal article" date="2012" name="Science">
        <title>The Paleozoic origin of enzymatic lignin decomposition reconstructed from 31 fungal genomes.</title>
        <authorList>
            <person name="Floudas D."/>
            <person name="Binder M."/>
            <person name="Riley R."/>
            <person name="Barry K."/>
            <person name="Blanchette R.A."/>
            <person name="Henrissat B."/>
            <person name="Martinez A.T."/>
            <person name="Otillar R."/>
            <person name="Spatafora J.W."/>
            <person name="Yadav J.S."/>
            <person name="Aerts A."/>
            <person name="Benoit I."/>
            <person name="Boyd A."/>
            <person name="Carlson A."/>
            <person name="Copeland A."/>
            <person name="Coutinho P.M."/>
            <person name="de Vries R.P."/>
            <person name="Ferreira P."/>
            <person name="Findley K."/>
            <person name="Foster B."/>
            <person name="Gaskell J."/>
            <person name="Glotzer D."/>
            <person name="Gorecki P."/>
            <person name="Heitman J."/>
            <person name="Hesse C."/>
            <person name="Hori C."/>
            <person name="Igarashi K."/>
            <person name="Jurgens J.A."/>
            <person name="Kallen N."/>
            <person name="Kersten P."/>
            <person name="Kohler A."/>
            <person name="Kuees U."/>
            <person name="Kumar T.K.A."/>
            <person name="Kuo A."/>
            <person name="LaButti K."/>
            <person name="Larrondo L.F."/>
            <person name="Lindquist E."/>
            <person name="Ling A."/>
            <person name="Lombard V."/>
            <person name="Lucas S."/>
            <person name="Lundell T."/>
            <person name="Martin R."/>
            <person name="McLaughlin D.J."/>
            <person name="Morgenstern I."/>
            <person name="Morin E."/>
            <person name="Murat C."/>
            <person name="Nagy L.G."/>
            <person name="Nolan M."/>
            <person name="Ohm R.A."/>
            <person name="Patyshakuliyeva A."/>
            <person name="Rokas A."/>
            <person name="Ruiz-Duenas F.J."/>
            <person name="Sabat G."/>
            <person name="Salamov A."/>
            <person name="Samejima M."/>
            <person name="Schmutz J."/>
            <person name="Slot J.C."/>
            <person name="St John F."/>
            <person name="Stenlid J."/>
            <person name="Sun H."/>
            <person name="Sun S."/>
            <person name="Syed K."/>
            <person name="Tsang A."/>
            <person name="Wiebenga A."/>
            <person name="Young D."/>
            <person name="Pisabarro A."/>
            <person name="Eastwood D.C."/>
            <person name="Martin F."/>
            <person name="Cullen D."/>
            <person name="Grigoriev I.V."/>
            <person name="Hibbett D.S."/>
        </authorList>
    </citation>
    <scope>NUCLEOTIDE SEQUENCE [LARGE SCALE GENOMIC DNA]</scope>
    <source>
        <strain evidence="2 3">MD-104</strain>
    </source>
</reference>
<dbReference type="AlphaFoldDB" id="A0A2H3JK19"/>
<feature type="region of interest" description="Disordered" evidence="1">
    <location>
        <begin position="17"/>
        <end position="134"/>
    </location>
</feature>
<feature type="compositionally biased region" description="Polar residues" evidence="1">
    <location>
        <begin position="52"/>
        <end position="61"/>
    </location>
</feature>
<evidence type="ECO:0000313" key="2">
    <source>
        <dbReference type="EMBL" id="PCH40203.1"/>
    </source>
</evidence>
<evidence type="ECO:0000313" key="3">
    <source>
        <dbReference type="Proteomes" id="UP000218811"/>
    </source>
</evidence>
<sequence length="576" mass="63868">MGLIISGLQECRNKRKAAKANAAKRRTPEAASAPVREDYVEATEGGGEVRSDPSSALQEEAQNLGAVEQTTRENSAVNSGDVEGESAPRRESTLERAGEAQEVKNTEPWRHIGRVPGAPDPALTENDPSSRRPLQLPTEVYERVIDWLWGVGTKCSVTSLYTIRARSEDMRGERENSHISSSMRDRSGWRLPLVRHLVIQNAIWKPSDFHPLIFVHLSAFSSVTTLRLFIVTFPKVREFGRLVCALPSLVRLSCVNVLFTSTAPYASLAITRCPPSVRLTGLEIYSYSETSSDVEANRSLIEHLCAAGLVTDLQRFEFSAWASPDSKYLDAYGEPVQELLKQCSRSLRSLKLFPYLREGKDLPIDMISESIASVFNLTCCDSLETVALYAFNFEKLREVSIVICMPLHSQNAEGYLQQTVSALRKDICPHLNELLSNQDYEKLCRIDLVLCTDPDGVMPDAARWRSLLEAEMLKLHERRVLWTRVDVDLLLATHDASLTSAGRQSAMLLTNAIIGIRAAEHSPPSLPSARCLGSSIASAIGKPPLYGSYDDRGMSPIVPRLRIKGAPDGHARWGRI</sequence>
<dbReference type="STRING" id="742152.A0A2H3JK19"/>
<dbReference type="EMBL" id="KB468053">
    <property type="protein sequence ID" value="PCH40203.1"/>
    <property type="molecule type" value="Genomic_DNA"/>
</dbReference>